<comment type="caution">
    <text evidence="1">The sequence shown here is derived from an EMBL/GenBank/DDBJ whole genome shotgun (WGS) entry which is preliminary data.</text>
</comment>
<name>A0A2N3YM72_9MICO</name>
<gene>
    <name evidence="1" type="ORF">ATL31_2793</name>
</gene>
<protein>
    <recommendedName>
        <fullName evidence="3">Lipoprotein LpqN</fullName>
    </recommendedName>
</protein>
<dbReference type="Proteomes" id="UP000233781">
    <property type="component" value="Unassembled WGS sequence"/>
</dbReference>
<proteinExistence type="predicted"/>
<sequence>MPVLAHPGPSAPAAPAVHLEAPDGWAAVPAGDALLRLSGPGSQERPVEIVVRQLVEAPDTTTETVVADATAARGGEVEDPFVVDLGGREWHARNVSWDEDGTPVVEVHLATPLPAADGCAPHLLVVGRVGGAGLDDDYDALQAVLESVTVEDVP</sequence>
<accession>A0A2N3YM72</accession>
<dbReference type="AlphaFoldDB" id="A0A2N3YM72"/>
<evidence type="ECO:0008006" key="3">
    <source>
        <dbReference type="Google" id="ProtNLM"/>
    </source>
</evidence>
<dbReference type="OrthoDB" id="5146554at2"/>
<organism evidence="1 2">
    <name type="scientific">Phycicoccus duodecadis</name>
    <dbReference type="NCBI Taxonomy" id="173053"/>
    <lineage>
        <taxon>Bacteria</taxon>
        <taxon>Bacillati</taxon>
        <taxon>Actinomycetota</taxon>
        <taxon>Actinomycetes</taxon>
        <taxon>Micrococcales</taxon>
        <taxon>Intrasporangiaceae</taxon>
        <taxon>Phycicoccus</taxon>
    </lineage>
</organism>
<dbReference type="Gene3D" id="3.40.1000.10">
    <property type="entry name" value="Mog1/PsbP, alpha/beta/alpha sandwich"/>
    <property type="match status" value="1"/>
</dbReference>
<dbReference type="EMBL" id="PJNE01000001">
    <property type="protein sequence ID" value="PKW27942.1"/>
    <property type="molecule type" value="Genomic_DNA"/>
</dbReference>
<dbReference type="RefSeq" id="WP_101396292.1">
    <property type="nucleotide sequence ID" value="NZ_PJNE01000001.1"/>
</dbReference>
<evidence type="ECO:0000313" key="1">
    <source>
        <dbReference type="EMBL" id="PKW27942.1"/>
    </source>
</evidence>
<keyword evidence="2" id="KW-1185">Reference proteome</keyword>
<evidence type="ECO:0000313" key="2">
    <source>
        <dbReference type="Proteomes" id="UP000233781"/>
    </source>
</evidence>
<reference evidence="1 2" key="1">
    <citation type="submission" date="2017-12" db="EMBL/GenBank/DDBJ databases">
        <title>Sequencing the genomes of 1000 Actinobacteria strains.</title>
        <authorList>
            <person name="Klenk H.-P."/>
        </authorList>
    </citation>
    <scope>NUCLEOTIDE SEQUENCE [LARGE SCALE GENOMIC DNA]</scope>
    <source>
        <strain evidence="1 2">DSM 12806</strain>
    </source>
</reference>